<keyword evidence="1" id="KW-0732">Signal</keyword>
<evidence type="ECO:0000313" key="3">
    <source>
        <dbReference type="EMBL" id="KAK5579450.1"/>
    </source>
</evidence>
<dbReference type="PANTHER" id="PTHR34411:SF8">
    <property type="entry name" value="DUF6748 DOMAIN-CONTAINING PROTEIN"/>
    <property type="match status" value="1"/>
</dbReference>
<dbReference type="InterPro" id="IPR040405">
    <property type="entry name" value="DDB_G0275255-like"/>
</dbReference>
<comment type="caution">
    <text evidence="3">The sequence shown here is derived from an EMBL/GenBank/DDBJ whole genome shotgun (WGS) entry which is preliminary data.</text>
</comment>
<dbReference type="Proteomes" id="UP001344447">
    <property type="component" value="Unassembled WGS sequence"/>
</dbReference>
<dbReference type="EMBL" id="JAVFKY010000003">
    <property type="protein sequence ID" value="KAK5579450.1"/>
    <property type="molecule type" value="Genomic_DNA"/>
</dbReference>
<protein>
    <recommendedName>
        <fullName evidence="2">DUF6748 domain-containing protein</fullName>
    </recommendedName>
</protein>
<accession>A0AAN7U5R3</accession>
<name>A0AAN7U5R3_9MYCE</name>
<dbReference type="Pfam" id="PF20533">
    <property type="entry name" value="DUF6748"/>
    <property type="match status" value="1"/>
</dbReference>
<feature type="chain" id="PRO_5042923977" description="DUF6748 domain-containing protein" evidence="1">
    <location>
        <begin position="21"/>
        <end position="272"/>
    </location>
</feature>
<keyword evidence="4" id="KW-1185">Reference proteome</keyword>
<evidence type="ECO:0000256" key="1">
    <source>
        <dbReference type="SAM" id="SignalP"/>
    </source>
</evidence>
<evidence type="ECO:0000259" key="2">
    <source>
        <dbReference type="Pfam" id="PF20533"/>
    </source>
</evidence>
<proteinExistence type="predicted"/>
<feature type="signal peptide" evidence="1">
    <location>
        <begin position="1"/>
        <end position="20"/>
    </location>
</feature>
<gene>
    <name evidence="3" type="ORF">RB653_009133</name>
</gene>
<dbReference type="PANTHER" id="PTHR34411">
    <property type="entry name" value="DUF6748 DOMAIN-CONTAINING PROTEIN-RELATED"/>
    <property type="match status" value="1"/>
</dbReference>
<organism evidence="3 4">
    <name type="scientific">Dictyostelium firmibasis</name>
    <dbReference type="NCBI Taxonomy" id="79012"/>
    <lineage>
        <taxon>Eukaryota</taxon>
        <taxon>Amoebozoa</taxon>
        <taxon>Evosea</taxon>
        <taxon>Eumycetozoa</taxon>
        <taxon>Dictyostelia</taxon>
        <taxon>Dictyosteliales</taxon>
        <taxon>Dictyosteliaceae</taxon>
        <taxon>Dictyostelium</taxon>
    </lineage>
</organism>
<dbReference type="AlphaFoldDB" id="A0AAN7U5R3"/>
<dbReference type="InterPro" id="IPR046636">
    <property type="entry name" value="DUF6748"/>
</dbReference>
<evidence type="ECO:0000313" key="4">
    <source>
        <dbReference type="Proteomes" id="UP001344447"/>
    </source>
</evidence>
<feature type="domain" description="DUF6748" evidence="2">
    <location>
        <begin position="23"/>
        <end position="147"/>
    </location>
</feature>
<sequence>MKLILSLIVFIATVVLFVSGESYYSIRTDLRKCASPMCGGYFVREIGSNKTEVYVKSLNQTVKGGATVSETQYKFAPSFSVVVKGEINKDDIVVSKIFRLLPKSNKPFNFDNEMNHFFTVAPNGEKNSTTFEIKKLNSNKSEKVKSIENSYSHDVSLIPMDWLSYKVHSSQSVFTVSGEKMTSNKTVVIDYMFISLPDPMFCPKELMVASCTNGTIPTYTATPSRCLLFAGCVHKGVCPLVVPACSEGYTRNSYDSKPNGCPHYSCIPSFLS</sequence>
<reference evidence="3 4" key="1">
    <citation type="submission" date="2023-11" db="EMBL/GenBank/DDBJ databases">
        <title>Dfirmibasis_genome.</title>
        <authorList>
            <person name="Edelbroek B."/>
            <person name="Kjellin J."/>
            <person name="Jerlstrom-Hultqvist J."/>
            <person name="Soderbom F."/>
        </authorList>
    </citation>
    <scope>NUCLEOTIDE SEQUENCE [LARGE SCALE GENOMIC DNA]</scope>
    <source>
        <strain evidence="3 4">TNS-C-14</strain>
    </source>
</reference>